<sequence length="171" mass="19066">MSETSRPEAAPTDHTSPTLYSERLWVPVWWWIAGLFVAGLLAAEVHMGAPGVRAWLPYVLLLPLPIWGLVWLSRTRVELVDEADGVHLRVGQAHLPVDVIARVAEVPATAKSAALGRQLDPAAFVQHRVWVKTMVLIVLDDPEDPTPYWLISTRRPAELLAALDRARPEEH</sequence>
<keyword evidence="1" id="KW-0812">Transmembrane</keyword>
<evidence type="ECO:0000313" key="2">
    <source>
        <dbReference type="EMBL" id="AWK73023.1"/>
    </source>
</evidence>
<keyword evidence="1" id="KW-1133">Transmembrane helix</keyword>
<feature type="transmembrane region" description="Helical" evidence="1">
    <location>
        <begin position="24"/>
        <end position="43"/>
    </location>
</feature>
<name>A0A2S2BWQ3_9NOCA</name>
<feature type="transmembrane region" description="Helical" evidence="1">
    <location>
        <begin position="55"/>
        <end position="72"/>
    </location>
</feature>
<protein>
    <recommendedName>
        <fullName evidence="4">DUF3093 domain-containing protein</fullName>
    </recommendedName>
</protein>
<dbReference type="OrthoDB" id="3217020at2"/>
<dbReference type="AlphaFoldDB" id="A0A2S2BWQ3"/>
<dbReference type="Pfam" id="PF11292">
    <property type="entry name" value="DUF3093"/>
    <property type="match status" value="1"/>
</dbReference>
<keyword evidence="1" id="KW-0472">Membrane</keyword>
<reference evidence="2 3" key="1">
    <citation type="submission" date="2017-05" db="EMBL/GenBank/DDBJ databases">
        <title>Isolation of Rhodococcus sp. S2-17 biodegrading of BP-3.</title>
        <authorList>
            <person name="Lee Y."/>
            <person name="Kim K.H."/>
            <person name="Chun B.H."/>
            <person name="Jung H.S."/>
            <person name="Jeon C.O."/>
        </authorList>
    </citation>
    <scope>NUCLEOTIDE SEQUENCE [LARGE SCALE GENOMIC DNA]</scope>
    <source>
        <strain evidence="2 3">S2-17</strain>
    </source>
</reference>
<evidence type="ECO:0000313" key="3">
    <source>
        <dbReference type="Proteomes" id="UP000245711"/>
    </source>
</evidence>
<accession>A0A2S2BWQ3</accession>
<proteinExistence type="predicted"/>
<dbReference type="RefSeq" id="WP_109330655.1">
    <property type="nucleotide sequence ID" value="NZ_CP021354.1"/>
</dbReference>
<gene>
    <name evidence="2" type="ORF">CBI38_17170</name>
</gene>
<dbReference type="KEGG" id="roz:CBI38_17170"/>
<evidence type="ECO:0000256" key="1">
    <source>
        <dbReference type="SAM" id="Phobius"/>
    </source>
</evidence>
<organism evidence="2 3">
    <name type="scientific">Rhodococcus oxybenzonivorans</name>
    <dbReference type="NCBI Taxonomy" id="1990687"/>
    <lineage>
        <taxon>Bacteria</taxon>
        <taxon>Bacillati</taxon>
        <taxon>Actinomycetota</taxon>
        <taxon>Actinomycetes</taxon>
        <taxon>Mycobacteriales</taxon>
        <taxon>Nocardiaceae</taxon>
        <taxon>Rhodococcus</taxon>
    </lineage>
</organism>
<dbReference type="EMBL" id="CP021354">
    <property type="protein sequence ID" value="AWK73023.1"/>
    <property type="molecule type" value="Genomic_DNA"/>
</dbReference>
<keyword evidence="3" id="KW-1185">Reference proteome</keyword>
<dbReference type="InterPro" id="IPR021443">
    <property type="entry name" value="DUF3093"/>
</dbReference>
<evidence type="ECO:0008006" key="4">
    <source>
        <dbReference type="Google" id="ProtNLM"/>
    </source>
</evidence>
<dbReference type="Proteomes" id="UP000245711">
    <property type="component" value="Chromosome"/>
</dbReference>